<gene>
    <name evidence="2" type="ORF">GJV77_13465</name>
</gene>
<protein>
    <submittedName>
        <fullName evidence="2">Uncharacterized protein</fullName>
    </submittedName>
</protein>
<sequence>MKKFIKNLLAPLALIAMLAVGAFSVNASEVKTEASNIETTQEITASNPYSGEAFYRHLDPLTNQFIYTKVGDFQEGECSIDTNLEDRCTAIVDGMQRELWGKDQFGNYIELYRDDNI</sequence>
<feature type="chain" id="PRO_5029600119" evidence="1">
    <location>
        <begin position="28"/>
        <end position="117"/>
    </location>
</feature>
<organism evidence="2 3">
    <name type="scientific">Myroides pelagicus</name>
    <dbReference type="NCBI Taxonomy" id="270914"/>
    <lineage>
        <taxon>Bacteria</taxon>
        <taxon>Pseudomonadati</taxon>
        <taxon>Bacteroidota</taxon>
        <taxon>Flavobacteriia</taxon>
        <taxon>Flavobacteriales</taxon>
        <taxon>Flavobacteriaceae</taxon>
        <taxon>Myroides</taxon>
    </lineage>
</organism>
<evidence type="ECO:0000313" key="3">
    <source>
        <dbReference type="Proteomes" id="UP000488936"/>
    </source>
</evidence>
<proteinExistence type="predicted"/>
<keyword evidence="1" id="KW-0732">Signal</keyword>
<name>A0A7K1GPU3_9FLAO</name>
<reference evidence="2 3" key="1">
    <citation type="journal article" date="2006" name="Int. J. Syst. Evol. Microbiol.">
        <title>Myroides pelagicus sp. nov., isolated from seawater in Thailand.</title>
        <authorList>
            <person name="Yoon J."/>
            <person name="Maneerat S."/>
            <person name="Kawai F."/>
            <person name="Yokota A."/>
        </authorList>
    </citation>
    <scope>NUCLEOTIDE SEQUENCE [LARGE SCALE GENOMIC DNA]</scope>
    <source>
        <strain evidence="2 3">SM1T</strain>
    </source>
</reference>
<evidence type="ECO:0000313" key="2">
    <source>
        <dbReference type="EMBL" id="MTH30887.1"/>
    </source>
</evidence>
<dbReference type="RefSeq" id="WP_155036859.1">
    <property type="nucleotide sequence ID" value="NZ_JBHTIG010000016.1"/>
</dbReference>
<dbReference type="EMBL" id="WMJY01000046">
    <property type="protein sequence ID" value="MTH30887.1"/>
    <property type="molecule type" value="Genomic_DNA"/>
</dbReference>
<dbReference type="OrthoDB" id="9848747at2"/>
<accession>A0A7K1GPU3</accession>
<dbReference type="AlphaFoldDB" id="A0A7K1GPU3"/>
<evidence type="ECO:0000256" key="1">
    <source>
        <dbReference type="SAM" id="SignalP"/>
    </source>
</evidence>
<feature type="signal peptide" evidence="1">
    <location>
        <begin position="1"/>
        <end position="27"/>
    </location>
</feature>
<comment type="caution">
    <text evidence="2">The sequence shown here is derived from an EMBL/GenBank/DDBJ whole genome shotgun (WGS) entry which is preliminary data.</text>
</comment>
<dbReference type="Proteomes" id="UP000488936">
    <property type="component" value="Unassembled WGS sequence"/>
</dbReference>
<keyword evidence="3" id="KW-1185">Reference proteome</keyword>